<dbReference type="RefSeq" id="WP_373406119.1">
    <property type="nucleotide sequence ID" value="NZ_JBCFQL010000006.1"/>
</dbReference>
<evidence type="ECO:0000256" key="1">
    <source>
        <dbReference type="SAM" id="Coils"/>
    </source>
</evidence>
<comment type="caution">
    <text evidence="2">The sequence shown here is derived from an EMBL/GenBank/DDBJ whole genome shotgun (WGS) entry which is preliminary data.</text>
</comment>
<keyword evidence="3" id="KW-1185">Reference proteome</keyword>
<proteinExistence type="predicted"/>
<sequence>MKNKVIEFFQNLPVEKHEQFNTAFELYRKSEGNNESIVRSLNAVGYTESNLQNLLYDLQKLHGITDVEKVRSEKLEVRSQRLPDERIAILSGLIALLPEHYIDWVEALQESNYTIENLTQFAVAVGNDKAVEVLKAVELASLKTSDTVNSINDIVVNGLKEENETLLSEKEDLEYEKEVLEDENSDLHDENEALKEKVNELTAVTGTSIREEFPFLNDSACPNELKILVADKITAWKIYQEKHAQLLQIESGELVVSKEEQSEIAEAAKVAFEENQAIYDELNVYKETGKLLGKHSIFKTLQFQREVDEMSPEQLNKYIGSSSKYFSDNKKSLAKAEQENDEAKIIEIKERVADREMKLSMVNKKLGISTK</sequence>
<evidence type="ECO:0000313" key="2">
    <source>
        <dbReference type="EMBL" id="MFA9191126.1"/>
    </source>
</evidence>
<dbReference type="EMBL" id="JBCFQL010000006">
    <property type="protein sequence ID" value="MFA9191126.1"/>
    <property type="molecule type" value="Genomic_DNA"/>
</dbReference>
<reference evidence="2 3" key="1">
    <citation type="submission" date="2024-04" db="EMBL/GenBank/DDBJ databases">
        <title>New Clade of Flavobacterium.</title>
        <authorList>
            <person name="Matos L."/>
            <person name="Proenca D.N."/>
            <person name="Fransisco R.M."/>
            <person name="Chung A.P."/>
            <person name="Maccario L."/>
            <person name="Sorensen S.J."/>
            <person name="Morais P.V."/>
        </authorList>
    </citation>
    <scope>NUCLEOTIDE SEQUENCE [LARGE SCALE GENOMIC DNA]</scope>
    <source>
        <strain evidence="2 3">FZUC8N2.13</strain>
    </source>
</reference>
<dbReference type="Proteomes" id="UP001574169">
    <property type="component" value="Unassembled WGS sequence"/>
</dbReference>
<keyword evidence="1" id="KW-0175">Coiled coil</keyword>
<feature type="coiled-coil region" evidence="1">
    <location>
        <begin position="156"/>
        <end position="204"/>
    </location>
</feature>
<evidence type="ECO:0000313" key="3">
    <source>
        <dbReference type="Proteomes" id="UP001574169"/>
    </source>
</evidence>
<gene>
    <name evidence="2" type="ORF">AAGV28_07055</name>
</gene>
<accession>A0ABV4TCT9</accession>
<dbReference type="Gene3D" id="1.20.5.340">
    <property type="match status" value="1"/>
</dbReference>
<organism evidence="2 3">
    <name type="scientific">Flavobacterium zubiriense</name>
    <dbReference type="NCBI Taxonomy" id="3138075"/>
    <lineage>
        <taxon>Bacteria</taxon>
        <taxon>Pseudomonadati</taxon>
        <taxon>Bacteroidota</taxon>
        <taxon>Flavobacteriia</taxon>
        <taxon>Flavobacteriales</taxon>
        <taxon>Flavobacteriaceae</taxon>
        <taxon>Flavobacterium</taxon>
    </lineage>
</organism>
<name>A0ABV4TCT9_9FLAO</name>
<protein>
    <submittedName>
        <fullName evidence="2">Uncharacterized protein</fullName>
    </submittedName>
</protein>